<dbReference type="Gene3D" id="3.10.580.10">
    <property type="entry name" value="CBS-domain"/>
    <property type="match status" value="1"/>
</dbReference>
<organism evidence="4 5">
    <name type="scientific">Thermanaerosceptrum fracticalcis</name>
    <dbReference type="NCBI Taxonomy" id="1712410"/>
    <lineage>
        <taxon>Bacteria</taxon>
        <taxon>Bacillati</taxon>
        <taxon>Bacillota</taxon>
        <taxon>Clostridia</taxon>
        <taxon>Eubacteriales</taxon>
        <taxon>Peptococcaceae</taxon>
        <taxon>Thermanaerosceptrum</taxon>
    </lineage>
</organism>
<accession>A0A7G6E671</accession>
<dbReference type="InterPro" id="IPR051462">
    <property type="entry name" value="CBS_domain-containing"/>
</dbReference>
<dbReference type="InterPro" id="IPR036890">
    <property type="entry name" value="HATPase_C_sf"/>
</dbReference>
<keyword evidence="1" id="KW-0677">Repeat</keyword>
<dbReference type="InterPro" id="IPR000644">
    <property type="entry name" value="CBS_dom"/>
</dbReference>
<dbReference type="SUPFAM" id="SSF55874">
    <property type="entry name" value="ATPase domain of HSP90 chaperone/DNA topoisomerase II/histidine kinase"/>
    <property type="match status" value="1"/>
</dbReference>
<dbReference type="KEGG" id="tfr:BR63_15620"/>
<dbReference type="InterPro" id="IPR003594">
    <property type="entry name" value="HATPase_dom"/>
</dbReference>
<keyword evidence="5" id="KW-1185">Reference proteome</keyword>
<gene>
    <name evidence="4" type="ORF">BR63_15620</name>
</gene>
<proteinExistence type="predicted"/>
<reference evidence="4 5" key="1">
    <citation type="journal article" date="2019" name="Front. Microbiol.">
        <title>Thermoanaerosceptrum fracticalcis gen. nov. sp. nov., a Novel Fumarate-Fermenting Microorganism From a Deep Fractured Carbonate Aquifer of the US Great Basin.</title>
        <authorList>
            <person name="Hamilton-Brehm S.D."/>
            <person name="Stewart L.E."/>
            <person name="Zavarin M."/>
            <person name="Caldwell M."/>
            <person name="Lawson P.A."/>
            <person name="Onstott T.C."/>
            <person name="Grzymski J."/>
            <person name="Neveux I."/>
            <person name="Lollar B.S."/>
            <person name="Russell C.E."/>
            <person name="Moser D.P."/>
        </authorList>
    </citation>
    <scope>NUCLEOTIDE SEQUENCE [LARGE SCALE GENOMIC DNA]</scope>
    <source>
        <strain evidence="4 5">DRI-13</strain>
    </source>
</reference>
<protein>
    <submittedName>
        <fullName evidence="4">CBS domain-containing protein</fullName>
    </submittedName>
</protein>
<dbReference type="InterPro" id="IPR046342">
    <property type="entry name" value="CBS_dom_sf"/>
</dbReference>
<dbReference type="Proteomes" id="UP000515847">
    <property type="component" value="Chromosome"/>
</dbReference>
<dbReference type="PANTHER" id="PTHR48108">
    <property type="entry name" value="CBS DOMAIN-CONTAINING PROTEIN CBSX2, CHLOROPLASTIC"/>
    <property type="match status" value="1"/>
</dbReference>
<dbReference type="SMART" id="SM00116">
    <property type="entry name" value="CBS"/>
    <property type="match status" value="2"/>
</dbReference>
<feature type="domain" description="CBS" evidence="3">
    <location>
        <begin position="14"/>
        <end position="71"/>
    </location>
</feature>
<dbReference type="AlphaFoldDB" id="A0A7G6E671"/>
<keyword evidence="2" id="KW-0129">CBS domain</keyword>
<feature type="domain" description="CBS" evidence="3">
    <location>
        <begin position="77"/>
        <end position="133"/>
    </location>
</feature>
<dbReference type="Pfam" id="PF00571">
    <property type="entry name" value="CBS"/>
    <property type="match status" value="2"/>
</dbReference>
<dbReference type="Gene3D" id="3.30.565.10">
    <property type="entry name" value="Histidine kinase-like ATPase, C-terminal domain"/>
    <property type="match status" value="1"/>
</dbReference>
<evidence type="ECO:0000256" key="1">
    <source>
        <dbReference type="ARBA" id="ARBA00022737"/>
    </source>
</evidence>
<sequence>MTEKHHLPKVADVMTREVISVPKYATVRQAKEIMRIKSISGMPVVDRDNTMIGIISIADIIKAMEEGNLDAPVDKVMTRQVVSLCEHDTVGQALKVFRQYGYGRLPVIDDRRHVLGVLTQSDIVSRLVQILEIDKVDESKETHLSEDFESYIFEYHIQGMDFDRAGEGASTLKKILNDLGIKGSVVRRCAIVAYEAEMNVVIHAYEGKMTARVTPKEITITVDDTGPGIKDISLALKPGYSTAPDRVRKMGFGAGMGLPNIKKSADEFFIESSPQGTHLHIKIYIE</sequence>
<dbReference type="Pfam" id="PF13581">
    <property type="entry name" value="HATPase_c_2"/>
    <property type="match status" value="1"/>
</dbReference>
<evidence type="ECO:0000313" key="4">
    <source>
        <dbReference type="EMBL" id="QNB47575.1"/>
    </source>
</evidence>
<name>A0A7G6E671_THEFR</name>
<evidence type="ECO:0000256" key="2">
    <source>
        <dbReference type="PROSITE-ProRule" id="PRU00703"/>
    </source>
</evidence>
<dbReference type="EMBL" id="CP045798">
    <property type="protein sequence ID" value="QNB47575.1"/>
    <property type="molecule type" value="Genomic_DNA"/>
</dbReference>
<evidence type="ECO:0000259" key="3">
    <source>
        <dbReference type="PROSITE" id="PS51371"/>
    </source>
</evidence>
<dbReference type="PROSITE" id="PS51371">
    <property type="entry name" value="CBS"/>
    <property type="match status" value="2"/>
</dbReference>
<dbReference type="RefSeq" id="WP_034421901.1">
    <property type="nucleotide sequence ID" value="NZ_CP045798.1"/>
</dbReference>
<evidence type="ECO:0000313" key="5">
    <source>
        <dbReference type="Proteomes" id="UP000515847"/>
    </source>
</evidence>
<dbReference type="OrthoDB" id="9797578at2"/>
<dbReference type="PANTHER" id="PTHR48108:SF26">
    <property type="entry name" value="CBS DOMAIN-CONTAINING PROTEIN DDB_G0289609"/>
    <property type="match status" value="1"/>
</dbReference>
<dbReference type="SUPFAM" id="SSF54631">
    <property type="entry name" value="CBS-domain pair"/>
    <property type="match status" value="1"/>
</dbReference>